<protein>
    <recommendedName>
        <fullName evidence="1">F-box domain-containing protein</fullName>
    </recommendedName>
</protein>
<evidence type="ECO:0000259" key="1">
    <source>
        <dbReference type="PROSITE" id="PS50181"/>
    </source>
</evidence>
<gene>
    <name evidence="2" type="ORF">LVIROSA_LOCUS22702</name>
</gene>
<dbReference type="PANTHER" id="PTHR32278:SF61">
    <property type="entry name" value="F-BOX DOMAIN, PHLOEM PROTEIN 2-LIKE PROTEIN-RELATED"/>
    <property type="match status" value="1"/>
</dbReference>
<comment type="caution">
    <text evidence="2">The sequence shown here is derived from an EMBL/GenBank/DDBJ whole genome shotgun (WGS) entry which is preliminary data.</text>
</comment>
<proteinExistence type="predicted"/>
<keyword evidence="3" id="KW-1185">Reference proteome</keyword>
<dbReference type="SMART" id="SM00256">
    <property type="entry name" value="FBOX"/>
    <property type="match status" value="1"/>
</dbReference>
<evidence type="ECO:0000313" key="3">
    <source>
        <dbReference type="Proteomes" id="UP001157418"/>
    </source>
</evidence>
<dbReference type="PROSITE" id="PS50181">
    <property type="entry name" value="FBOX"/>
    <property type="match status" value="1"/>
</dbReference>
<dbReference type="CDD" id="cd22162">
    <property type="entry name" value="F-box_AtSKIP3-like"/>
    <property type="match status" value="1"/>
</dbReference>
<dbReference type="AlphaFoldDB" id="A0AAU9NEN9"/>
<dbReference type="SUPFAM" id="SSF81383">
    <property type="entry name" value="F-box domain"/>
    <property type="match status" value="1"/>
</dbReference>
<dbReference type="InterPro" id="IPR036047">
    <property type="entry name" value="F-box-like_dom_sf"/>
</dbReference>
<reference evidence="2 3" key="1">
    <citation type="submission" date="2022-01" db="EMBL/GenBank/DDBJ databases">
        <authorList>
            <person name="Xiong W."/>
            <person name="Schranz E."/>
        </authorList>
    </citation>
    <scope>NUCLEOTIDE SEQUENCE [LARGE SCALE GENOMIC DNA]</scope>
</reference>
<dbReference type="Pfam" id="PF12937">
    <property type="entry name" value="F-box-like"/>
    <property type="match status" value="1"/>
</dbReference>
<evidence type="ECO:0000313" key="2">
    <source>
        <dbReference type="EMBL" id="CAH1436327.1"/>
    </source>
</evidence>
<organism evidence="2 3">
    <name type="scientific">Lactuca virosa</name>
    <dbReference type="NCBI Taxonomy" id="75947"/>
    <lineage>
        <taxon>Eukaryota</taxon>
        <taxon>Viridiplantae</taxon>
        <taxon>Streptophyta</taxon>
        <taxon>Embryophyta</taxon>
        <taxon>Tracheophyta</taxon>
        <taxon>Spermatophyta</taxon>
        <taxon>Magnoliopsida</taxon>
        <taxon>eudicotyledons</taxon>
        <taxon>Gunneridae</taxon>
        <taxon>Pentapetalae</taxon>
        <taxon>asterids</taxon>
        <taxon>campanulids</taxon>
        <taxon>Asterales</taxon>
        <taxon>Asteraceae</taxon>
        <taxon>Cichorioideae</taxon>
        <taxon>Cichorieae</taxon>
        <taxon>Lactucinae</taxon>
        <taxon>Lactuca</taxon>
    </lineage>
</organism>
<dbReference type="InterPro" id="IPR001810">
    <property type="entry name" value="F-box_dom"/>
</dbReference>
<name>A0AAU9NEN9_9ASTR</name>
<sequence length="120" mass="13674">MNEAASISVLPEGCLSEILSLTSPRDVCRAASISKGFNIAADSDPVWERFLPPDYREIIGRAVSPVVVFGSKKQLYFFLSDSHIILHRGYLKKAVDQRYHAQALIQGFRWNPLTRWLRRL</sequence>
<accession>A0AAU9NEN9</accession>
<dbReference type="Gene3D" id="1.20.1280.50">
    <property type="match status" value="1"/>
</dbReference>
<dbReference type="Proteomes" id="UP001157418">
    <property type="component" value="Unassembled WGS sequence"/>
</dbReference>
<dbReference type="PANTHER" id="PTHR32278">
    <property type="entry name" value="F-BOX DOMAIN-CONTAINING PROTEIN"/>
    <property type="match status" value="1"/>
</dbReference>
<dbReference type="EMBL" id="CAKMRJ010004445">
    <property type="protein sequence ID" value="CAH1436327.1"/>
    <property type="molecule type" value="Genomic_DNA"/>
</dbReference>
<feature type="domain" description="F-box" evidence="1">
    <location>
        <begin position="4"/>
        <end position="50"/>
    </location>
</feature>